<evidence type="ECO:0000256" key="6">
    <source>
        <dbReference type="RuleBase" id="RU000320"/>
    </source>
</evidence>
<gene>
    <name evidence="9" type="ORF">IMC76_02990</name>
</gene>
<keyword evidence="9" id="KW-0560">Oxidoreductase</keyword>
<comment type="similarity">
    <text evidence="2">Belongs to the complex I subunit 4 family.</text>
</comment>
<feature type="domain" description="NADH:quinone oxidoreductase/Mrp antiporter transmembrane" evidence="8">
    <location>
        <begin position="121"/>
        <end position="406"/>
    </location>
</feature>
<sequence>MILSLVIFFPLLAGLLGFFIDEKNIKIYGILATCIEFFLVLFVWISFSGNGYEFIEASPLIPSLGISYFLGVDGISLVLVLMSAFMTLVGLISVNITEKIKHLVISILFLEMTMMGVFLSLDAIMFYVFWELSLIPMLYIIGVWGSGDKIYAAVKFFLYTFFGSVIMLVGIVTMAYLNFKHTGDISFNILQWQTLPLVKSIQIPLFFAFGIAFAIKTPLFPFHTWLPYAHGQAPTIGSILLAAVLLKMGTYGFVRFLLPMFPDASVFLSGMMSVIGCIMVIYASFVAFAQSDIKQVIAYSSIAHMGIIVLGVFSFSVEGISGAVFFMVSHGIVSGGLFMLVGFIYDRTHTKEMSEFGGLAKVMPIYATLFCIVMLGGIGLPLTSGFVGEFLSLLGIFKVSPWLAFFGGLGIIMGAIYSMNLYKRVFFGKLNLEKNSSLKDLNKKELCAILPIVFLVLYLGIFPNTALKHIDKATINIVGIMQQKASDESSLNFIKNLNQIRSVDAK</sequence>
<organism evidence="9 10">
    <name type="scientific">Campylobacter corcagiensis</name>
    <dbReference type="NCBI Taxonomy" id="1448857"/>
    <lineage>
        <taxon>Bacteria</taxon>
        <taxon>Pseudomonadati</taxon>
        <taxon>Campylobacterota</taxon>
        <taxon>Epsilonproteobacteria</taxon>
        <taxon>Campylobacterales</taxon>
        <taxon>Campylobacteraceae</taxon>
        <taxon>Campylobacter</taxon>
    </lineage>
</organism>
<dbReference type="NCBIfam" id="TIGR01972">
    <property type="entry name" value="NDH_I_M"/>
    <property type="match status" value="1"/>
</dbReference>
<dbReference type="InterPro" id="IPR010227">
    <property type="entry name" value="NADH_Q_OxRdtase_chainM/4"/>
</dbReference>
<feature type="transmembrane region" description="Helical" evidence="7">
    <location>
        <begin position="77"/>
        <end position="96"/>
    </location>
</feature>
<evidence type="ECO:0000256" key="7">
    <source>
        <dbReference type="SAM" id="Phobius"/>
    </source>
</evidence>
<dbReference type="AlphaFoldDB" id="A0A7M1LHI8"/>
<proteinExistence type="inferred from homology"/>
<comment type="subcellular location">
    <subcellularLocation>
        <location evidence="1">Endomembrane system</location>
        <topology evidence="1">Multi-pass membrane protein</topology>
    </subcellularLocation>
    <subcellularLocation>
        <location evidence="6">Membrane</location>
        <topology evidence="6">Multi-pass membrane protein</topology>
    </subcellularLocation>
</comment>
<feature type="transmembrane region" description="Helical" evidence="7">
    <location>
        <begin position="402"/>
        <end position="422"/>
    </location>
</feature>
<dbReference type="RefSeq" id="WP_025802419.1">
    <property type="nucleotide sequence ID" value="NZ_CP053842.1"/>
</dbReference>
<dbReference type="GO" id="GO:0008137">
    <property type="term" value="F:NADH dehydrogenase (ubiquinone) activity"/>
    <property type="evidence" value="ECO:0007669"/>
    <property type="project" value="InterPro"/>
</dbReference>
<feature type="transmembrane region" description="Helical" evidence="7">
    <location>
        <begin position="103"/>
        <end position="121"/>
    </location>
</feature>
<dbReference type="GO" id="GO:0048039">
    <property type="term" value="F:ubiquinone binding"/>
    <property type="evidence" value="ECO:0007669"/>
    <property type="project" value="TreeGrafter"/>
</dbReference>
<feature type="transmembrane region" description="Helical" evidence="7">
    <location>
        <begin position="266"/>
        <end position="289"/>
    </location>
</feature>
<keyword evidence="4 7" id="KW-1133">Transmembrane helix</keyword>
<feature type="transmembrane region" description="Helical" evidence="7">
    <location>
        <begin position="296"/>
        <end position="317"/>
    </location>
</feature>
<dbReference type="PANTHER" id="PTHR43507:SF1">
    <property type="entry name" value="NADH-UBIQUINONE OXIDOREDUCTASE CHAIN 4"/>
    <property type="match status" value="1"/>
</dbReference>
<dbReference type="EMBL" id="CP063078">
    <property type="protein sequence ID" value="QOQ87791.1"/>
    <property type="molecule type" value="Genomic_DNA"/>
</dbReference>
<feature type="transmembrane region" description="Helical" evidence="7">
    <location>
        <begin position="323"/>
        <end position="345"/>
    </location>
</feature>
<dbReference type="NCBIfam" id="NF004505">
    <property type="entry name" value="PRK05846.2-5"/>
    <property type="match status" value="1"/>
</dbReference>
<dbReference type="GO" id="GO:0012505">
    <property type="term" value="C:endomembrane system"/>
    <property type="evidence" value="ECO:0007669"/>
    <property type="project" value="UniProtKB-SubCell"/>
</dbReference>
<dbReference type="InterPro" id="IPR003918">
    <property type="entry name" value="NADH_UbQ_OxRdtase"/>
</dbReference>
<dbReference type="GO" id="GO:0016020">
    <property type="term" value="C:membrane"/>
    <property type="evidence" value="ECO:0007669"/>
    <property type="project" value="UniProtKB-SubCell"/>
</dbReference>
<dbReference type="PANTHER" id="PTHR43507">
    <property type="entry name" value="NADH-UBIQUINONE OXIDOREDUCTASE CHAIN 4"/>
    <property type="match status" value="1"/>
</dbReference>
<accession>A0A7M1LHI8</accession>
<feature type="transmembrane region" description="Helical" evidence="7">
    <location>
        <begin position="443"/>
        <end position="462"/>
    </location>
</feature>
<dbReference type="InterPro" id="IPR001750">
    <property type="entry name" value="ND/Mrp_TM"/>
</dbReference>
<protein>
    <submittedName>
        <fullName evidence="9">NADH-quinone oxidoreductase subunit M</fullName>
        <ecNumber evidence="9">1.6.5.11</ecNumber>
    </submittedName>
</protein>
<feature type="transmembrane region" description="Helical" evidence="7">
    <location>
        <begin position="156"/>
        <end position="177"/>
    </location>
</feature>
<dbReference type="GO" id="GO:0003954">
    <property type="term" value="F:NADH dehydrogenase activity"/>
    <property type="evidence" value="ECO:0007669"/>
    <property type="project" value="TreeGrafter"/>
</dbReference>
<evidence type="ECO:0000313" key="9">
    <source>
        <dbReference type="EMBL" id="QOQ87791.1"/>
    </source>
</evidence>
<keyword evidence="10" id="KW-1185">Reference proteome</keyword>
<evidence type="ECO:0000313" key="10">
    <source>
        <dbReference type="Proteomes" id="UP000594749"/>
    </source>
</evidence>
<dbReference type="GO" id="GO:0015990">
    <property type="term" value="P:electron transport coupled proton transport"/>
    <property type="evidence" value="ECO:0007669"/>
    <property type="project" value="TreeGrafter"/>
</dbReference>
<evidence type="ECO:0000259" key="8">
    <source>
        <dbReference type="Pfam" id="PF00361"/>
    </source>
</evidence>
<evidence type="ECO:0000256" key="5">
    <source>
        <dbReference type="ARBA" id="ARBA00023136"/>
    </source>
</evidence>
<evidence type="ECO:0000256" key="4">
    <source>
        <dbReference type="ARBA" id="ARBA00022989"/>
    </source>
</evidence>
<feature type="transmembrane region" description="Helical" evidence="7">
    <location>
        <begin position="27"/>
        <end position="47"/>
    </location>
</feature>
<dbReference type="OrthoDB" id="9805769at2"/>
<keyword evidence="3 6" id="KW-0812">Transmembrane</keyword>
<reference evidence="9 10" key="1">
    <citation type="submission" date="2020-10" db="EMBL/GenBank/DDBJ databases">
        <title>Campylobacter and Helicobacter PacBio genomes.</title>
        <authorList>
            <person name="Lane C."/>
        </authorList>
    </citation>
    <scope>NUCLEOTIDE SEQUENCE [LARGE SCALE GENOMIC DNA]</scope>
    <source>
        <strain evidence="9 10">2016D-0077</strain>
    </source>
</reference>
<name>A0A7M1LHI8_9BACT</name>
<feature type="transmembrane region" description="Helical" evidence="7">
    <location>
        <begin position="197"/>
        <end position="215"/>
    </location>
</feature>
<feature type="transmembrane region" description="Helical" evidence="7">
    <location>
        <begin position="127"/>
        <end position="144"/>
    </location>
</feature>
<feature type="transmembrane region" description="Helical" evidence="7">
    <location>
        <begin position="365"/>
        <end position="382"/>
    </location>
</feature>
<feature type="transmembrane region" description="Helical" evidence="7">
    <location>
        <begin position="236"/>
        <end position="254"/>
    </location>
</feature>
<dbReference type="PRINTS" id="PR01437">
    <property type="entry name" value="NUOXDRDTASE4"/>
</dbReference>
<evidence type="ECO:0000256" key="1">
    <source>
        <dbReference type="ARBA" id="ARBA00004127"/>
    </source>
</evidence>
<dbReference type="Proteomes" id="UP000594749">
    <property type="component" value="Chromosome"/>
</dbReference>
<evidence type="ECO:0000256" key="2">
    <source>
        <dbReference type="ARBA" id="ARBA00009025"/>
    </source>
</evidence>
<dbReference type="Pfam" id="PF00361">
    <property type="entry name" value="Proton_antipo_M"/>
    <property type="match status" value="1"/>
</dbReference>
<dbReference type="GO" id="GO:0042773">
    <property type="term" value="P:ATP synthesis coupled electron transport"/>
    <property type="evidence" value="ECO:0007669"/>
    <property type="project" value="InterPro"/>
</dbReference>
<keyword evidence="5 7" id="KW-0472">Membrane</keyword>
<dbReference type="EC" id="1.6.5.11" evidence="9"/>
<evidence type="ECO:0000256" key="3">
    <source>
        <dbReference type="ARBA" id="ARBA00022692"/>
    </source>
</evidence>